<dbReference type="Proteomes" id="UP000054279">
    <property type="component" value="Unassembled WGS sequence"/>
</dbReference>
<feature type="non-terminal residue" evidence="1">
    <location>
        <position position="1"/>
    </location>
</feature>
<dbReference type="AlphaFoldDB" id="A0A0C9U1A1"/>
<dbReference type="HOGENOM" id="CLU_181931_0_0_1"/>
<proteinExistence type="predicted"/>
<evidence type="ECO:0000313" key="1">
    <source>
        <dbReference type="EMBL" id="KIJ22787.1"/>
    </source>
</evidence>
<dbReference type="EMBL" id="KN837944">
    <property type="protein sequence ID" value="KIJ22787.1"/>
    <property type="molecule type" value="Genomic_DNA"/>
</dbReference>
<name>A0A0C9U1A1_SPHS4</name>
<feature type="non-terminal residue" evidence="1">
    <location>
        <position position="102"/>
    </location>
</feature>
<gene>
    <name evidence="1" type="ORF">M422DRAFT_103840</name>
</gene>
<keyword evidence="2" id="KW-1185">Reference proteome</keyword>
<evidence type="ECO:0000313" key="2">
    <source>
        <dbReference type="Proteomes" id="UP000054279"/>
    </source>
</evidence>
<sequence>AHEVWTSIKDDYVKDSRAVRFELKRRLYNPIHDTGKPISLYIDDIANAANSLIALGHPPANTDIIDSILMHLDQSWSIPHSSLITQSGEPTLSVIRKTLDDH</sequence>
<reference evidence="1 2" key="1">
    <citation type="submission" date="2014-06" db="EMBL/GenBank/DDBJ databases">
        <title>Evolutionary Origins and Diversification of the Mycorrhizal Mutualists.</title>
        <authorList>
            <consortium name="DOE Joint Genome Institute"/>
            <consortium name="Mycorrhizal Genomics Consortium"/>
            <person name="Kohler A."/>
            <person name="Kuo A."/>
            <person name="Nagy L.G."/>
            <person name="Floudas D."/>
            <person name="Copeland A."/>
            <person name="Barry K.W."/>
            <person name="Cichocki N."/>
            <person name="Veneault-Fourrey C."/>
            <person name="LaButti K."/>
            <person name="Lindquist E.A."/>
            <person name="Lipzen A."/>
            <person name="Lundell T."/>
            <person name="Morin E."/>
            <person name="Murat C."/>
            <person name="Riley R."/>
            <person name="Ohm R."/>
            <person name="Sun H."/>
            <person name="Tunlid A."/>
            <person name="Henrissat B."/>
            <person name="Grigoriev I.V."/>
            <person name="Hibbett D.S."/>
            <person name="Martin F."/>
        </authorList>
    </citation>
    <scope>NUCLEOTIDE SEQUENCE [LARGE SCALE GENOMIC DNA]</scope>
    <source>
        <strain evidence="1 2">SS14</strain>
    </source>
</reference>
<protein>
    <submittedName>
        <fullName evidence="1">Uncharacterized protein</fullName>
    </submittedName>
</protein>
<accession>A0A0C9U1A1</accession>
<organism evidence="1 2">
    <name type="scientific">Sphaerobolus stellatus (strain SS14)</name>
    <dbReference type="NCBI Taxonomy" id="990650"/>
    <lineage>
        <taxon>Eukaryota</taxon>
        <taxon>Fungi</taxon>
        <taxon>Dikarya</taxon>
        <taxon>Basidiomycota</taxon>
        <taxon>Agaricomycotina</taxon>
        <taxon>Agaricomycetes</taxon>
        <taxon>Phallomycetidae</taxon>
        <taxon>Geastrales</taxon>
        <taxon>Sphaerobolaceae</taxon>
        <taxon>Sphaerobolus</taxon>
    </lineage>
</organism>
<dbReference type="OrthoDB" id="3066634at2759"/>
<dbReference type="Pfam" id="PF14223">
    <property type="entry name" value="Retrotran_gag_2"/>
    <property type="match status" value="1"/>
</dbReference>